<dbReference type="Proteomes" id="UP000799118">
    <property type="component" value="Unassembled WGS sequence"/>
</dbReference>
<protein>
    <recommendedName>
        <fullName evidence="3">Adenylate kinase</fullName>
    </recommendedName>
</protein>
<keyword evidence="2" id="KW-1185">Reference proteome</keyword>
<dbReference type="InterPro" id="IPR052922">
    <property type="entry name" value="Cytidylate_Kinase-2"/>
</dbReference>
<dbReference type="PANTHER" id="PTHR37816">
    <property type="entry name" value="YALI0E33011P"/>
    <property type="match status" value="1"/>
</dbReference>
<evidence type="ECO:0008006" key="3">
    <source>
        <dbReference type="Google" id="ProtNLM"/>
    </source>
</evidence>
<proteinExistence type="predicted"/>
<sequence length="211" mass="24076">MAQVQTFPPLLGDTGRYKIRILGNSGMRASFTSTLGQKLATILDVPFLSLDSIFWKPGWIETPEQELRAKIQAFVHQNAERGWVIDGDFERKGGADIQQWATDVIWLDPPLLLYFPRLFCRTFLRLIGLRPPCSSGCPETISGIFFSKDSIILWCLSQHRPVIERNSARMKIWGLGVGSNPPEEQKMRRLGGWGAEVQTWLEKVEEFIRNK</sequence>
<dbReference type="OrthoDB" id="65590at2759"/>
<dbReference type="EMBL" id="ML769398">
    <property type="protein sequence ID" value="KAE9406996.1"/>
    <property type="molecule type" value="Genomic_DNA"/>
</dbReference>
<reference evidence="1" key="1">
    <citation type="journal article" date="2019" name="Environ. Microbiol.">
        <title>Fungal ecological strategies reflected in gene transcription - a case study of two litter decomposers.</title>
        <authorList>
            <person name="Barbi F."/>
            <person name="Kohler A."/>
            <person name="Barry K."/>
            <person name="Baskaran P."/>
            <person name="Daum C."/>
            <person name="Fauchery L."/>
            <person name="Ihrmark K."/>
            <person name="Kuo A."/>
            <person name="LaButti K."/>
            <person name="Lipzen A."/>
            <person name="Morin E."/>
            <person name="Grigoriev I.V."/>
            <person name="Henrissat B."/>
            <person name="Lindahl B."/>
            <person name="Martin F."/>
        </authorList>
    </citation>
    <scope>NUCLEOTIDE SEQUENCE</scope>
    <source>
        <strain evidence="1">JB14</strain>
    </source>
</reference>
<evidence type="ECO:0000313" key="1">
    <source>
        <dbReference type="EMBL" id="KAE9406996.1"/>
    </source>
</evidence>
<evidence type="ECO:0000313" key="2">
    <source>
        <dbReference type="Proteomes" id="UP000799118"/>
    </source>
</evidence>
<name>A0A6A4I8Q8_9AGAR</name>
<dbReference type="AlphaFoldDB" id="A0A6A4I8Q8"/>
<gene>
    <name evidence="1" type="ORF">BT96DRAFT_986949</name>
</gene>
<accession>A0A6A4I8Q8</accession>
<dbReference type="PANTHER" id="PTHR37816:SF2">
    <property type="entry name" value="DNA TOPOLOGY MODULATION PROTEIN FLAR-RELATED PROTEIN"/>
    <property type="match status" value="1"/>
</dbReference>
<dbReference type="InterPro" id="IPR027417">
    <property type="entry name" value="P-loop_NTPase"/>
</dbReference>
<organism evidence="1 2">
    <name type="scientific">Gymnopus androsaceus JB14</name>
    <dbReference type="NCBI Taxonomy" id="1447944"/>
    <lineage>
        <taxon>Eukaryota</taxon>
        <taxon>Fungi</taxon>
        <taxon>Dikarya</taxon>
        <taxon>Basidiomycota</taxon>
        <taxon>Agaricomycotina</taxon>
        <taxon>Agaricomycetes</taxon>
        <taxon>Agaricomycetidae</taxon>
        <taxon>Agaricales</taxon>
        <taxon>Marasmiineae</taxon>
        <taxon>Omphalotaceae</taxon>
        <taxon>Gymnopus</taxon>
    </lineage>
</organism>
<dbReference type="SUPFAM" id="SSF52540">
    <property type="entry name" value="P-loop containing nucleoside triphosphate hydrolases"/>
    <property type="match status" value="1"/>
</dbReference>